<gene>
    <name evidence="1" type="ORF">NSE01_37450</name>
</gene>
<dbReference type="Gene3D" id="3.10.450.620">
    <property type="entry name" value="JHP933, nucleotidyltransferase-like core domain"/>
    <property type="match status" value="1"/>
</dbReference>
<evidence type="ECO:0000313" key="2">
    <source>
        <dbReference type="Proteomes" id="UP000321464"/>
    </source>
</evidence>
<dbReference type="RefSeq" id="WP_147161196.1">
    <property type="nucleotide sequence ID" value="NZ_BJYR01000029.1"/>
</dbReference>
<name>A0A512AQC9_9SPHN</name>
<comment type="caution">
    <text evidence="1">The sequence shown here is derived from an EMBL/GenBank/DDBJ whole genome shotgun (WGS) entry which is preliminary data.</text>
</comment>
<dbReference type="OrthoDB" id="9780929at2"/>
<dbReference type="InterPro" id="IPR014942">
    <property type="entry name" value="AbiEii"/>
</dbReference>
<evidence type="ECO:0000313" key="1">
    <source>
        <dbReference type="EMBL" id="GEO01913.1"/>
    </source>
</evidence>
<sequence>MSFSNPPDSRTLGRVAGTLAVDEAFVEKDWYVVQAIRALLTLDDADFTPVFSGGTSLLKGHGLIKRFSEDIDFS</sequence>
<dbReference type="EMBL" id="BJYR01000029">
    <property type="protein sequence ID" value="GEO01913.1"/>
    <property type="molecule type" value="Genomic_DNA"/>
</dbReference>
<evidence type="ECO:0008006" key="3">
    <source>
        <dbReference type="Google" id="ProtNLM"/>
    </source>
</evidence>
<dbReference type="AlphaFoldDB" id="A0A512AQC9"/>
<keyword evidence="2" id="KW-1185">Reference proteome</keyword>
<reference evidence="1 2" key="1">
    <citation type="submission" date="2019-07" db="EMBL/GenBank/DDBJ databases">
        <title>Whole genome shotgun sequence of Novosphingobium sediminis NBRC 106119.</title>
        <authorList>
            <person name="Hosoyama A."/>
            <person name="Uohara A."/>
            <person name="Ohji S."/>
            <person name="Ichikawa N."/>
        </authorList>
    </citation>
    <scope>NUCLEOTIDE SEQUENCE [LARGE SCALE GENOMIC DNA]</scope>
    <source>
        <strain evidence="1 2">NBRC 106119</strain>
    </source>
</reference>
<proteinExistence type="predicted"/>
<protein>
    <recommendedName>
        <fullName evidence="3">Nucleotidyl transferase AbiEii/AbiGii toxin family protein</fullName>
    </recommendedName>
</protein>
<dbReference type="Pfam" id="PF08843">
    <property type="entry name" value="AbiEii"/>
    <property type="match status" value="1"/>
</dbReference>
<organism evidence="1 2">
    <name type="scientific">Novosphingobium sediminis</name>
    <dbReference type="NCBI Taxonomy" id="707214"/>
    <lineage>
        <taxon>Bacteria</taxon>
        <taxon>Pseudomonadati</taxon>
        <taxon>Pseudomonadota</taxon>
        <taxon>Alphaproteobacteria</taxon>
        <taxon>Sphingomonadales</taxon>
        <taxon>Sphingomonadaceae</taxon>
        <taxon>Novosphingobium</taxon>
    </lineage>
</organism>
<accession>A0A512AQC9</accession>
<dbReference type="Proteomes" id="UP000321464">
    <property type="component" value="Unassembled WGS sequence"/>
</dbReference>